<dbReference type="PANTHER" id="PTHR21235:SF2">
    <property type="entry name" value="IMIDAZOLE GLYCEROL PHOSPHATE SYNTHASE HISHF"/>
    <property type="match status" value="1"/>
</dbReference>
<organism evidence="13">
    <name type="scientific">freshwater metagenome</name>
    <dbReference type="NCBI Taxonomy" id="449393"/>
    <lineage>
        <taxon>unclassified sequences</taxon>
        <taxon>metagenomes</taxon>
        <taxon>ecological metagenomes</taxon>
    </lineage>
</organism>
<keyword evidence="8" id="KW-0368">Histidine biosynthesis</keyword>
<dbReference type="NCBIfam" id="TIGR00735">
    <property type="entry name" value="hisF"/>
    <property type="match status" value="1"/>
</dbReference>
<comment type="pathway">
    <text evidence="2">Amino-acid biosynthesis; L-histidine biosynthesis; L-histidine from 5-phospho-alpha-D-ribose 1-diphosphate: step 5/9.</text>
</comment>
<evidence type="ECO:0000256" key="3">
    <source>
        <dbReference type="ARBA" id="ARBA00009667"/>
    </source>
</evidence>
<dbReference type="GO" id="GO:0016829">
    <property type="term" value="F:lyase activity"/>
    <property type="evidence" value="ECO:0007669"/>
    <property type="project" value="UniProtKB-KW"/>
</dbReference>
<evidence type="ECO:0000256" key="12">
    <source>
        <dbReference type="ARBA" id="ARBA00047838"/>
    </source>
</evidence>
<proteinExistence type="inferred from homology"/>
<protein>
    <recommendedName>
        <fullName evidence="5">imidazole glycerol-phosphate synthase</fullName>
        <ecNumber evidence="5">4.3.2.10</ecNumber>
    </recommendedName>
    <alternativeName>
        <fullName evidence="11">IGP synthase cyclase subunit</fullName>
    </alternativeName>
</protein>
<evidence type="ECO:0000256" key="4">
    <source>
        <dbReference type="ARBA" id="ARBA00011152"/>
    </source>
</evidence>
<evidence type="ECO:0000256" key="8">
    <source>
        <dbReference type="ARBA" id="ARBA00023102"/>
    </source>
</evidence>
<comment type="subunit">
    <text evidence="4">Heterodimer of HisH and HisF.</text>
</comment>
<evidence type="ECO:0000313" key="13">
    <source>
        <dbReference type="EMBL" id="CAB4595331.1"/>
    </source>
</evidence>
<comment type="similarity">
    <text evidence="3">Belongs to the HisA/HisF family.</text>
</comment>
<reference evidence="13" key="1">
    <citation type="submission" date="2020-05" db="EMBL/GenBank/DDBJ databases">
        <authorList>
            <person name="Chiriac C."/>
            <person name="Salcher M."/>
            <person name="Ghai R."/>
            <person name="Kavagutti S V."/>
        </authorList>
    </citation>
    <scope>NUCLEOTIDE SEQUENCE</scope>
</reference>
<dbReference type="AlphaFoldDB" id="A0A6J6G2L9"/>
<evidence type="ECO:0000256" key="11">
    <source>
        <dbReference type="ARBA" id="ARBA00030264"/>
    </source>
</evidence>
<evidence type="ECO:0000256" key="6">
    <source>
        <dbReference type="ARBA" id="ARBA00022490"/>
    </source>
</evidence>
<evidence type="ECO:0000256" key="7">
    <source>
        <dbReference type="ARBA" id="ARBA00022605"/>
    </source>
</evidence>
<comment type="function">
    <text evidence="10">IGPS catalyzes the conversion of PRFAR and glutamine to IGP, AICAR and glutamate. The HisF subunit catalyzes the cyclization activity that produces IGP and AICAR from PRFAR using the ammonia provided by the HisH subunit.</text>
</comment>
<dbReference type="GO" id="GO:0000105">
    <property type="term" value="P:L-histidine biosynthetic process"/>
    <property type="evidence" value="ECO:0007669"/>
    <property type="project" value="UniProtKB-UniPathway"/>
</dbReference>
<dbReference type="InterPro" id="IPR013785">
    <property type="entry name" value="Aldolase_TIM"/>
</dbReference>
<keyword evidence="9" id="KW-0456">Lyase</keyword>
<comment type="catalytic activity">
    <reaction evidence="12">
        <text>5-[(5-phospho-1-deoxy-D-ribulos-1-ylimino)methylamino]-1-(5-phospho-beta-D-ribosyl)imidazole-4-carboxamide + L-glutamine = D-erythro-1-(imidazol-4-yl)glycerol 3-phosphate + 5-amino-1-(5-phospho-beta-D-ribosyl)imidazole-4-carboxamide + L-glutamate + H(+)</text>
        <dbReference type="Rhea" id="RHEA:24793"/>
        <dbReference type="ChEBI" id="CHEBI:15378"/>
        <dbReference type="ChEBI" id="CHEBI:29985"/>
        <dbReference type="ChEBI" id="CHEBI:58278"/>
        <dbReference type="ChEBI" id="CHEBI:58359"/>
        <dbReference type="ChEBI" id="CHEBI:58475"/>
        <dbReference type="ChEBI" id="CHEBI:58525"/>
        <dbReference type="EC" id="4.3.2.10"/>
    </reaction>
</comment>
<name>A0A6J6G2L9_9ZZZZ</name>
<keyword evidence="6" id="KW-0963">Cytoplasm</keyword>
<dbReference type="HAMAP" id="MF_01013">
    <property type="entry name" value="HisF"/>
    <property type="match status" value="1"/>
</dbReference>
<dbReference type="EMBL" id="CAEZUO010000005">
    <property type="protein sequence ID" value="CAB4595331.1"/>
    <property type="molecule type" value="Genomic_DNA"/>
</dbReference>
<evidence type="ECO:0000313" key="14">
    <source>
        <dbReference type="EMBL" id="CAB4622934.1"/>
    </source>
</evidence>
<accession>A0A6J6G2L9</accession>
<dbReference type="EMBL" id="CAEZVK010000008">
    <property type="protein sequence ID" value="CAB4622934.1"/>
    <property type="molecule type" value="Genomic_DNA"/>
</dbReference>
<dbReference type="FunFam" id="3.20.20.70:FF:000006">
    <property type="entry name" value="Imidazole glycerol phosphate synthase subunit HisF"/>
    <property type="match status" value="1"/>
</dbReference>
<comment type="subcellular location">
    <subcellularLocation>
        <location evidence="1">Cytoplasm</location>
    </subcellularLocation>
</comment>
<gene>
    <name evidence="13" type="ORF">UFOPK1827_00204</name>
    <name evidence="14" type="ORF">UFOPK2000_00182</name>
</gene>
<keyword evidence="7" id="KW-0028">Amino-acid biosynthesis</keyword>
<dbReference type="Gene3D" id="3.20.20.70">
    <property type="entry name" value="Aldolase class I"/>
    <property type="match status" value="1"/>
</dbReference>
<dbReference type="InterPro" id="IPR050064">
    <property type="entry name" value="IGPS_HisA/HisF"/>
</dbReference>
<dbReference type="PANTHER" id="PTHR21235">
    <property type="entry name" value="IMIDAZOLE GLYCEROL PHOSPHATE SYNTHASE SUBUNIT HISF/H IGP SYNTHASE SUBUNIT HISF/H"/>
    <property type="match status" value="1"/>
</dbReference>
<dbReference type="GO" id="GO:0000107">
    <property type="term" value="F:imidazoleglycerol-phosphate synthase activity"/>
    <property type="evidence" value="ECO:0007669"/>
    <property type="project" value="InterPro"/>
</dbReference>
<dbReference type="GO" id="GO:0005737">
    <property type="term" value="C:cytoplasm"/>
    <property type="evidence" value="ECO:0007669"/>
    <property type="project" value="UniProtKB-SubCell"/>
</dbReference>
<sequence>MKTARIIPCLDVTDGRVVKGVNFVGLRDAGDPVELAARYDADGADELVFLDITATSDGRETMVDVVRRTAEQVFIPFTIGGGIRTVDDARTMLRAGADKVSVNSAAVARPELISEIAEVFGNQCVVCAIDARRRATDGSASDGWEVYVAGGRTPTGIDVIEWAQQAESLGAGEILLTSMDRDGTRDGFDLELTAAVSGSVGVPVIASGGVGTLDHLVDGVVTGGADAVLAASIFHFDDHAIAEAKAHMIAAGVNVRP</sequence>
<evidence type="ECO:0000256" key="1">
    <source>
        <dbReference type="ARBA" id="ARBA00004496"/>
    </source>
</evidence>
<dbReference type="InterPro" id="IPR011060">
    <property type="entry name" value="RibuloseP-bd_barrel"/>
</dbReference>
<evidence type="ECO:0000256" key="2">
    <source>
        <dbReference type="ARBA" id="ARBA00005091"/>
    </source>
</evidence>
<dbReference type="InterPro" id="IPR004651">
    <property type="entry name" value="HisF"/>
</dbReference>
<dbReference type="EC" id="4.3.2.10" evidence="5"/>
<evidence type="ECO:0000256" key="5">
    <source>
        <dbReference type="ARBA" id="ARBA00012809"/>
    </source>
</evidence>
<dbReference type="SUPFAM" id="SSF51366">
    <property type="entry name" value="Ribulose-phoshate binding barrel"/>
    <property type="match status" value="1"/>
</dbReference>
<dbReference type="InterPro" id="IPR006062">
    <property type="entry name" value="His_biosynth"/>
</dbReference>
<dbReference type="UniPathway" id="UPA00031">
    <property type="reaction ID" value="UER00010"/>
</dbReference>
<dbReference type="CDD" id="cd04731">
    <property type="entry name" value="HisF"/>
    <property type="match status" value="1"/>
</dbReference>
<evidence type="ECO:0000256" key="9">
    <source>
        <dbReference type="ARBA" id="ARBA00023239"/>
    </source>
</evidence>
<dbReference type="Pfam" id="PF00977">
    <property type="entry name" value="His_biosynth"/>
    <property type="match status" value="1"/>
</dbReference>
<evidence type="ECO:0000256" key="10">
    <source>
        <dbReference type="ARBA" id="ARBA00025475"/>
    </source>
</evidence>